<organism evidence="1 2">
    <name type="scientific">Colletotrichum spaethianum</name>
    <dbReference type="NCBI Taxonomy" id="700344"/>
    <lineage>
        <taxon>Eukaryota</taxon>
        <taxon>Fungi</taxon>
        <taxon>Dikarya</taxon>
        <taxon>Ascomycota</taxon>
        <taxon>Pezizomycotina</taxon>
        <taxon>Sordariomycetes</taxon>
        <taxon>Hypocreomycetidae</taxon>
        <taxon>Glomerellales</taxon>
        <taxon>Glomerellaceae</taxon>
        <taxon>Colletotrichum</taxon>
        <taxon>Colletotrichum spaethianum species complex</taxon>
    </lineage>
</organism>
<comment type="caution">
    <text evidence="1">The sequence shown here is derived from an EMBL/GenBank/DDBJ whole genome shotgun (WGS) entry which is preliminary data.</text>
</comment>
<dbReference type="EMBL" id="BQXU01000010">
    <property type="protein sequence ID" value="GKT44743.1"/>
    <property type="molecule type" value="Genomic_DNA"/>
</dbReference>
<dbReference type="GeneID" id="73325726"/>
<gene>
    <name evidence="1" type="ORF">ColSpa_04924</name>
</gene>
<keyword evidence="2" id="KW-1185">Reference proteome</keyword>
<evidence type="ECO:0000313" key="1">
    <source>
        <dbReference type="EMBL" id="GKT44743.1"/>
    </source>
</evidence>
<protein>
    <submittedName>
        <fullName evidence="1">Uncharacterized protein</fullName>
    </submittedName>
</protein>
<reference evidence="1 2" key="1">
    <citation type="submission" date="2022-03" db="EMBL/GenBank/DDBJ databases">
        <title>Genome data of Colletotrichum spp.</title>
        <authorList>
            <person name="Utami Y.D."/>
            <person name="Hiruma K."/>
        </authorList>
    </citation>
    <scope>NUCLEOTIDE SEQUENCE [LARGE SCALE GENOMIC DNA]</scope>
    <source>
        <strain evidence="1 2">MAFF 239500</strain>
    </source>
</reference>
<dbReference type="Proteomes" id="UP001055115">
    <property type="component" value="Unassembled WGS sequence"/>
</dbReference>
<dbReference type="AlphaFoldDB" id="A0AA37LAD1"/>
<proteinExistence type="predicted"/>
<evidence type="ECO:0000313" key="2">
    <source>
        <dbReference type="Proteomes" id="UP001055115"/>
    </source>
</evidence>
<sequence>MSLARQNDPENEDINIPASGLVTLVTEGEDAGKIKRFEVFIDHTPIRQKIEAVNSQRSVLQE</sequence>
<dbReference type="RefSeq" id="XP_049127093.1">
    <property type="nucleotide sequence ID" value="XM_049271136.1"/>
</dbReference>
<name>A0AA37LAD1_9PEZI</name>
<accession>A0AA37LAD1</accession>